<gene>
    <name evidence="13" type="primary">ccmD</name>
    <name evidence="13" type="ORF">GQ651_04060</name>
</gene>
<evidence type="ECO:0000256" key="10">
    <source>
        <dbReference type="ARBA" id="ARBA00022989"/>
    </source>
</evidence>
<dbReference type="Proteomes" id="UP000480350">
    <property type="component" value="Unassembled WGS sequence"/>
</dbReference>
<evidence type="ECO:0000256" key="5">
    <source>
        <dbReference type="ARBA" id="ARBA00022448"/>
    </source>
</evidence>
<keyword evidence="10 12" id="KW-1133">Transmembrane helix</keyword>
<comment type="function">
    <text evidence="1 12">Required for the export of heme to the periplasm for the biogenesis of c-type cytochromes.</text>
</comment>
<keyword evidence="11 12" id="KW-0472">Membrane</keyword>
<protein>
    <recommendedName>
        <fullName evidence="4 12">Heme exporter protein D</fullName>
    </recommendedName>
</protein>
<reference evidence="13 14" key="2">
    <citation type="submission" date="2020-03" db="EMBL/GenBank/DDBJ databases">
        <title>Kangsaoukella pontilimi gen. nov., sp. nov., a new member of the family Rhodobacteraceae isolated from a tidal mudflat.</title>
        <authorList>
            <person name="Kim I.S."/>
        </authorList>
    </citation>
    <scope>NUCLEOTIDE SEQUENCE [LARGE SCALE GENOMIC DNA]</scope>
    <source>
        <strain evidence="13 14">GH1-50</strain>
    </source>
</reference>
<comment type="subcellular location">
    <subcellularLocation>
        <location evidence="2 12">Cell inner membrane</location>
        <topology evidence="2 12">Single-pass membrane protein</topology>
    </subcellularLocation>
</comment>
<dbReference type="EMBL" id="WUPT01000001">
    <property type="protein sequence ID" value="MXQ07016.1"/>
    <property type="molecule type" value="Genomic_DNA"/>
</dbReference>
<name>A0A7C9MEG6_9RHOB</name>
<keyword evidence="8 12" id="KW-0812">Transmembrane</keyword>
<accession>A0A7C9MEG6</accession>
<evidence type="ECO:0000256" key="1">
    <source>
        <dbReference type="ARBA" id="ARBA00002442"/>
    </source>
</evidence>
<dbReference type="NCBIfam" id="TIGR03141">
    <property type="entry name" value="cytochro_ccmD"/>
    <property type="match status" value="1"/>
</dbReference>
<evidence type="ECO:0000256" key="4">
    <source>
        <dbReference type="ARBA" id="ARBA00016461"/>
    </source>
</evidence>
<feature type="transmembrane region" description="Helical" evidence="12">
    <location>
        <begin position="12"/>
        <end position="30"/>
    </location>
</feature>
<evidence type="ECO:0000256" key="7">
    <source>
        <dbReference type="ARBA" id="ARBA00022519"/>
    </source>
</evidence>
<keyword evidence="9 12" id="KW-0201">Cytochrome c-type biogenesis</keyword>
<evidence type="ECO:0000256" key="8">
    <source>
        <dbReference type="ARBA" id="ARBA00022692"/>
    </source>
</evidence>
<dbReference type="Pfam" id="PF04995">
    <property type="entry name" value="CcmD"/>
    <property type="match status" value="1"/>
</dbReference>
<evidence type="ECO:0000256" key="6">
    <source>
        <dbReference type="ARBA" id="ARBA00022475"/>
    </source>
</evidence>
<dbReference type="GO" id="GO:0005886">
    <property type="term" value="C:plasma membrane"/>
    <property type="evidence" value="ECO:0007669"/>
    <property type="project" value="UniProtKB-SubCell"/>
</dbReference>
<evidence type="ECO:0000256" key="11">
    <source>
        <dbReference type="ARBA" id="ARBA00023136"/>
    </source>
</evidence>
<reference evidence="13 14" key="1">
    <citation type="submission" date="2019-12" db="EMBL/GenBank/DDBJ databases">
        <authorList>
            <person name="Lee S.D."/>
        </authorList>
    </citation>
    <scope>NUCLEOTIDE SEQUENCE [LARGE SCALE GENOMIC DNA]</scope>
    <source>
        <strain evidence="13 14">GH1-50</strain>
    </source>
</reference>
<dbReference type="RefSeq" id="WP_160762922.1">
    <property type="nucleotide sequence ID" value="NZ_WUPT01000001.1"/>
</dbReference>
<keyword evidence="5 12" id="KW-0813">Transport</keyword>
<dbReference type="AlphaFoldDB" id="A0A7C9MEG6"/>
<keyword evidence="6 12" id="KW-1003">Cell membrane</keyword>
<evidence type="ECO:0000256" key="9">
    <source>
        <dbReference type="ARBA" id="ARBA00022748"/>
    </source>
</evidence>
<keyword evidence="14" id="KW-1185">Reference proteome</keyword>
<dbReference type="GO" id="GO:0015886">
    <property type="term" value="P:heme transport"/>
    <property type="evidence" value="ECO:0007669"/>
    <property type="project" value="InterPro"/>
</dbReference>
<comment type="caution">
    <text evidence="13">The sequence shown here is derived from an EMBL/GenBank/DDBJ whole genome shotgun (WGS) entry which is preliminary data.</text>
</comment>
<dbReference type="InterPro" id="IPR007078">
    <property type="entry name" value="Haem_export_protD_CcmD"/>
</dbReference>
<evidence type="ECO:0000256" key="12">
    <source>
        <dbReference type="RuleBase" id="RU363101"/>
    </source>
</evidence>
<proteinExistence type="inferred from homology"/>
<organism evidence="13 14">
    <name type="scientific">Kangsaoukella pontilimi</name>
    <dbReference type="NCBI Taxonomy" id="2691042"/>
    <lineage>
        <taxon>Bacteria</taxon>
        <taxon>Pseudomonadati</taxon>
        <taxon>Pseudomonadota</taxon>
        <taxon>Alphaproteobacteria</taxon>
        <taxon>Rhodobacterales</taxon>
        <taxon>Paracoccaceae</taxon>
        <taxon>Kangsaoukella</taxon>
    </lineage>
</organism>
<dbReference type="GO" id="GO:0017004">
    <property type="term" value="P:cytochrome complex assembly"/>
    <property type="evidence" value="ECO:0007669"/>
    <property type="project" value="UniProtKB-KW"/>
</dbReference>
<evidence type="ECO:0000313" key="13">
    <source>
        <dbReference type="EMBL" id="MXQ07016.1"/>
    </source>
</evidence>
<sequence length="52" mass="5666">MPDLGAYAFEVSLAYAGSLLALGIVIWASVARAARVRRTLDEAEKRWSNKNG</sequence>
<evidence type="ECO:0000256" key="3">
    <source>
        <dbReference type="ARBA" id="ARBA00008741"/>
    </source>
</evidence>
<comment type="similarity">
    <text evidence="3 12">Belongs to the CcmD/CycX/HelD family.</text>
</comment>
<evidence type="ECO:0000313" key="14">
    <source>
        <dbReference type="Proteomes" id="UP000480350"/>
    </source>
</evidence>
<evidence type="ECO:0000256" key="2">
    <source>
        <dbReference type="ARBA" id="ARBA00004377"/>
    </source>
</evidence>
<keyword evidence="7 12" id="KW-0997">Cell inner membrane</keyword>